<dbReference type="Pfam" id="PF05974">
    <property type="entry name" value="DUF892"/>
    <property type="match status" value="1"/>
</dbReference>
<reference evidence="1 2" key="1">
    <citation type="submission" date="2023-04" db="EMBL/GenBank/DDBJ databases">
        <title>A novel bacteria isolated from coastal sediment.</title>
        <authorList>
            <person name="Liu X.-J."/>
            <person name="Du Z.-J."/>
        </authorList>
    </citation>
    <scope>NUCLEOTIDE SEQUENCE [LARGE SCALE GENOMIC DNA]</scope>
    <source>
        <strain evidence="1 2">SDUM461003</strain>
    </source>
</reference>
<dbReference type="InterPro" id="IPR012347">
    <property type="entry name" value="Ferritin-like"/>
</dbReference>
<dbReference type="EMBL" id="JARXHW010000017">
    <property type="protein sequence ID" value="MDQ8207677.1"/>
    <property type="molecule type" value="Genomic_DNA"/>
</dbReference>
<dbReference type="InterPro" id="IPR009078">
    <property type="entry name" value="Ferritin-like_SF"/>
</dbReference>
<dbReference type="PANTHER" id="PTHR30565:SF9">
    <property type="entry name" value="PROTEIN YCIF"/>
    <property type="match status" value="1"/>
</dbReference>
<dbReference type="PANTHER" id="PTHR30565">
    <property type="entry name" value="PROTEIN YCIF"/>
    <property type="match status" value="1"/>
</dbReference>
<name>A0ABU1AVJ7_9BACT</name>
<protein>
    <submittedName>
        <fullName evidence="1">Ferritin-like domain-containing protein</fullName>
    </submittedName>
</protein>
<dbReference type="InterPro" id="IPR010287">
    <property type="entry name" value="DUF892_YciF-like"/>
</dbReference>
<gene>
    <name evidence="1" type="ORF">QEH52_09165</name>
</gene>
<keyword evidence="2" id="KW-1185">Reference proteome</keyword>
<organism evidence="1 2">
    <name type="scientific">Thalassobacterium maritimum</name>
    <dbReference type="NCBI Taxonomy" id="3041265"/>
    <lineage>
        <taxon>Bacteria</taxon>
        <taxon>Pseudomonadati</taxon>
        <taxon>Verrucomicrobiota</taxon>
        <taxon>Opitutia</taxon>
        <taxon>Puniceicoccales</taxon>
        <taxon>Coraliomargaritaceae</taxon>
        <taxon>Thalassobacterium</taxon>
    </lineage>
</organism>
<dbReference type="SUPFAM" id="SSF47240">
    <property type="entry name" value="Ferritin-like"/>
    <property type="match status" value="1"/>
</dbReference>
<accession>A0ABU1AVJ7</accession>
<dbReference type="Proteomes" id="UP001225316">
    <property type="component" value="Unassembled WGS sequence"/>
</dbReference>
<sequence length="163" mass="17640">MKDLLVEQIRDLYDAENRITAALPKMEAAAHNNDLKQAFQSHLSETRNQVDRLVEISNILGISPDGETCEATKGLIREGEELIPKLSDPDVGDAALIAAAQRIEHYEIASYGSAATFATCIGESRIAELLGQTLAEEKEADSKLQKIAKGGIFSSGINKEATQ</sequence>
<comment type="caution">
    <text evidence="1">The sequence shown here is derived from an EMBL/GenBank/DDBJ whole genome shotgun (WGS) entry which is preliminary data.</text>
</comment>
<proteinExistence type="predicted"/>
<dbReference type="InterPro" id="IPR047114">
    <property type="entry name" value="YciF"/>
</dbReference>
<dbReference type="RefSeq" id="WP_308949896.1">
    <property type="nucleotide sequence ID" value="NZ_JARXHW010000017.1"/>
</dbReference>
<evidence type="ECO:0000313" key="2">
    <source>
        <dbReference type="Proteomes" id="UP001225316"/>
    </source>
</evidence>
<dbReference type="CDD" id="cd07909">
    <property type="entry name" value="YciF"/>
    <property type="match status" value="1"/>
</dbReference>
<evidence type="ECO:0000313" key="1">
    <source>
        <dbReference type="EMBL" id="MDQ8207677.1"/>
    </source>
</evidence>
<dbReference type="Gene3D" id="1.20.1260.10">
    <property type="match status" value="1"/>
</dbReference>